<name>Q16SQ7_AEDAE</name>
<dbReference type="Proteomes" id="UP000682892">
    <property type="component" value="Unassembled WGS sequence"/>
</dbReference>
<evidence type="ECO:0000259" key="4">
    <source>
        <dbReference type="PROSITE" id="PS50157"/>
    </source>
</evidence>
<dbReference type="GO" id="GO:0017128">
    <property type="term" value="F:phospholipid scramblase activity"/>
    <property type="evidence" value="ECO:0007669"/>
    <property type="project" value="InterPro"/>
</dbReference>
<reference evidence="5" key="3">
    <citation type="submission" date="2012-09" db="EMBL/GenBank/DDBJ databases">
        <authorList>
            <consortium name="VectorBase"/>
        </authorList>
    </citation>
    <scope>NUCLEOTIDE SEQUENCE</scope>
    <source>
        <strain evidence="5">Liverpool</strain>
    </source>
</reference>
<feature type="compositionally biased region" description="Acidic residues" evidence="3">
    <location>
        <begin position="419"/>
        <end position="429"/>
    </location>
</feature>
<dbReference type="SMART" id="SM00355">
    <property type="entry name" value="ZnF_C2H2"/>
    <property type="match status" value="9"/>
</dbReference>
<dbReference type="eggNOG" id="KOG1721">
    <property type="taxonomic scope" value="Eukaryota"/>
</dbReference>
<dbReference type="HOGENOM" id="CLU_369284_0_0_1"/>
<evidence type="ECO:0000256" key="2">
    <source>
        <dbReference type="PROSITE-ProRule" id="PRU00042"/>
    </source>
</evidence>
<keyword evidence="2" id="KW-0863">Zinc-finger</keyword>
<dbReference type="VEuPathDB" id="VectorBase:AAEL027801"/>
<evidence type="ECO:0000256" key="1">
    <source>
        <dbReference type="ARBA" id="ARBA00005350"/>
    </source>
</evidence>
<feature type="compositionally biased region" description="Acidic residues" evidence="3">
    <location>
        <begin position="480"/>
        <end position="490"/>
    </location>
</feature>
<dbReference type="Gene3D" id="3.30.160.60">
    <property type="entry name" value="Classic Zinc Finger"/>
    <property type="match status" value="4"/>
</dbReference>
<dbReference type="SUPFAM" id="SSF57667">
    <property type="entry name" value="beta-beta-alpha zinc fingers"/>
    <property type="match status" value="2"/>
</dbReference>
<accession>Q16SQ7</accession>
<evidence type="ECO:0000313" key="6">
    <source>
        <dbReference type="Proteomes" id="UP000682892"/>
    </source>
</evidence>
<dbReference type="STRING" id="7159.Q16SQ7"/>
<feature type="compositionally biased region" description="Acidic residues" evidence="3">
    <location>
        <begin position="361"/>
        <end position="381"/>
    </location>
</feature>
<reference evidence="5" key="2">
    <citation type="journal article" date="2007" name="Science">
        <title>Genome sequence of Aedes aegypti, a major arbovirus vector.</title>
        <authorList>
            <person name="Nene V."/>
            <person name="Wortman J.R."/>
            <person name="Lawson D."/>
            <person name="Haas B."/>
            <person name="Kodira C."/>
            <person name="Tu Z.J."/>
            <person name="Loftus B."/>
            <person name="Xi Z."/>
            <person name="Megy K."/>
            <person name="Grabherr M."/>
            <person name="Ren Q."/>
            <person name="Zdobnov E.M."/>
            <person name="Lobo N.F."/>
            <person name="Campbell K.S."/>
            <person name="Brown S.E."/>
            <person name="Bonaldo M.F."/>
            <person name="Zhu J."/>
            <person name="Sinkins S.P."/>
            <person name="Hogenkamp D.G."/>
            <person name="Amedeo P."/>
            <person name="Arensburger P."/>
            <person name="Atkinson P.W."/>
            <person name="Bidwell S."/>
            <person name="Biedler J."/>
            <person name="Birney E."/>
            <person name="Bruggner R.V."/>
            <person name="Costas J."/>
            <person name="Coy M.R."/>
            <person name="Crabtree J."/>
            <person name="Crawford M."/>
            <person name="Debruyn B."/>
            <person name="Decaprio D."/>
            <person name="Eiglmeier K."/>
            <person name="Eisenstadt E."/>
            <person name="El-Dorry H."/>
            <person name="Gelbart W.M."/>
            <person name="Gomes S.L."/>
            <person name="Hammond M."/>
            <person name="Hannick L.I."/>
            <person name="Hogan J.R."/>
            <person name="Holmes M.H."/>
            <person name="Jaffe D."/>
            <person name="Johnston J.S."/>
            <person name="Kennedy R.C."/>
            <person name="Koo H."/>
            <person name="Kravitz S."/>
            <person name="Kriventseva E.V."/>
            <person name="Kulp D."/>
            <person name="Labutti K."/>
            <person name="Lee E."/>
            <person name="Li S."/>
            <person name="Lovin D.D."/>
            <person name="Mao C."/>
            <person name="Mauceli E."/>
            <person name="Menck C.F."/>
            <person name="Miller J.R."/>
            <person name="Montgomery P."/>
            <person name="Mori A."/>
            <person name="Nascimento A.L."/>
            <person name="Naveira H.F."/>
            <person name="Nusbaum C."/>
            <person name="O'leary S."/>
            <person name="Orvis J."/>
            <person name="Pertea M."/>
            <person name="Quesneville H."/>
            <person name="Reidenbach K.R."/>
            <person name="Rogers Y.H."/>
            <person name="Roth C.W."/>
            <person name="Schneider J.R."/>
            <person name="Schatz M."/>
            <person name="Shumway M."/>
            <person name="Stanke M."/>
            <person name="Stinson E.O."/>
            <person name="Tubio J.M."/>
            <person name="Vanzee J.P."/>
            <person name="Verjovski-Almeida S."/>
            <person name="Werner D."/>
            <person name="White O."/>
            <person name="Wyder S."/>
            <person name="Zeng Q."/>
            <person name="Zhao Q."/>
            <person name="Zhao Y."/>
            <person name="Hill C.A."/>
            <person name="Raikhel A.S."/>
            <person name="Soares M.B."/>
            <person name="Knudson D.L."/>
            <person name="Lee N.H."/>
            <person name="Galagan J."/>
            <person name="Salzberg S.L."/>
            <person name="Paulsen I.T."/>
            <person name="Dimopoulos G."/>
            <person name="Collins F.H."/>
            <person name="Birren B."/>
            <person name="Fraser-Liggett C.M."/>
            <person name="Severson D.W."/>
        </authorList>
    </citation>
    <scope>NUCLEOTIDE SEQUENCE [LARGE SCALE GENOMIC DNA]</scope>
    <source>
        <strain evidence="5">Liverpool</strain>
    </source>
</reference>
<keyword evidence="2" id="KW-0862">Zinc</keyword>
<dbReference type="PROSITE" id="PS50157">
    <property type="entry name" value="ZINC_FINGER_C2H2_2"/>
    <property type="match status" value="3"/>
</dbReference>
<dbReference type="PROSITE" id="PS00028">
    <property type="entry name" value="ZINC_FINGER_C2H2_1"/>
    <property type="match status" value="4"/>
</dbReference>
<comment type="similarity">
    <text evidence="1">Belongs to the phospholipid scramblase family.</text>
</comment>
<dbReference type="PANTHER" id="PTHR23248">
    <property type="entry name" value="PHOSPHOLIPID SCRAMBLASE-RELATED"/>
    <property type="match status" value="1"/>
</dbReference>
<dbReference type="InterPro" id="IPR013087">
    <property type="entry name" value="Znf_C2H2_type"/>
</dbReference>
<dbReference type="AlphaFoldDB" id="Q16SQ7"/>
<sequence length="986" mass="112603">MSSANPNQHLQEHDNPTFDLSWDYGYDGELRVAPQTSVTPVVHSGENRIITTQPQNYDSGLHLSVPETPIRSVNSPFLTPFNPRSGLDFLYGLASIFIEQTYELNDFLTAVSSENRYTVRGPSNEALYGVSESSDPGDRFWGSLRPFQLSLVDRSHQEVLLLKKNLGCGIFCCFCKNQFLEIWATPGTLIGCIQQDYGLTSREIILMNGDLNTMFRIPIPLLDAIRMPKETHFRVMDRDLRTQKGTITRAWNVASSSYTNNIYFSEPELDVRLKALYIGATFMLQLAKKRLKRWREAIGSEIKPGARICQWHFLNGKPASLTSTRDVDWVPSRHLDNSTKERWTVDDEAANSIDKPFAEMDSADDMEPLDQTEDDDEPEETAEGHEDVPEQEVDSENDTSMNEETTDITEPAAMVETLLEPEPENDESEPTERDKAPDKDVQSEPAEEAEHTAEPTAEGQEQEQTMVEIPDDNSSFSCEMFEEIGPDEEPANGSELIGIDREDHGESVVENFCGEIEIKEEEPEIEQDEFQSFMEDDPIMGMPAPIKYEDSDENSELPMVQIKDNTHRKGKKKQSSSETDTADEGDDFVTLVTSPIGEHAYHASPVVHPKPLLRKKIKKKPQVSAVSPYMARNVRNFLYTKNSTHTCLECQGQFFSIIQYLKHRKRHPKVENFPYQCRYCPSRFRLHRDMQPHLLTHSKLEKFTCPMCPTQVYSAHKLVNHMQVHRSNPKENYYFKCVTCSVRFSKCKQLEDHNLISHPKFVNGVPVQPIVKQGFEPKNRTRTVHVCFHCGKVESTWPELLIHMRIHKGPLACTICLLSLKTSDAFAEHVVKIHKDMGELTYHQCKNPVCPREFISPRELKQHQATCMPLGGEYRCEICDQLYREVDHFVTHMELHSMLSNELGHKMCPHCVFPTNDPGAFAAHLVNHHGYRDRVETLEVLYADYLREKVDSSADSTDDEKEALPNEAEQEKMARHIADDVVQVCE</sequence>
<feature type="region of interest" description="Disordered" evidence="3">
    <location>
        <begin position="559"/>
        <end position="586"/>
    </location>
</feature>
<protein>
    <submittedName>
        <fullName evidence="5">AAEL010525-PA</fullName>
    </submittedName>
</protein>
<dbReference type="EMBL" id="CH477669">
    <property type="protein sequence ID" value="EAT37490.1"/>
    <property type="molecule type" value="Genomic_DNA"/>
</dbReference>
<dbReference type="PaxDb" id="7159-AAEL010525-PA"/>
<feature type="compositionally biased region" description="Basic and acidic residues" evidence="3">
    <location>
        <begin position="430"/>
        <end position="453"/>
    </location>
</feature>
<feature type="region of interest" description="Disordered" evidence="3">
    <location>
        <begin position="951"/>
        <end position="975"/>
    </location>
</feature>
<feature type="compositionally biased region" description="Basic and acidic residues" evidence="3">
    <location>
        <begin position="498"/>
        <end position="507"/>
    </location>
</feature>
<feature type="domain" description="C2H2-type" evidence="4">
    <location>
        <begin position="874"/>
        <end position="897"/>
    </location>
</feature>
<organism evidence="5 6">
    <name type="scientific">Aedes aegypti</name>
    <name type="common">Yellowfever mosquito</name>
    <name type="synonym">Culex aegypti</name>
    <dbReference type="NCBI Taxonomy" id="7159"/>
    <lineage>
        <taxon>Eukaryota</taxon>
        <taxon>Metazoa</taxon>
        <taxon>Ecdysozoa</taxon>
        <taxon>Arthropoda</taxon>
        <taxon>Hexapoda</taxon>
        <taxon>Insecta</taxon>
        <taxon>Pterygota</taxon>
        <taxon>Neoptera</taxon>
        <taxon>Endopterygota</taxon>
        <taxon>Diptera</taxon>
        <taxon>Nematocera</taxon>
        <taxon>Culicoidea</taxon>
        <taxon>Culicidae</taxon>
        <taxon>Culicinae</taxon>
        <taxon>Aedini</taxon>
        <taxon>Aedes</taxon>
        <taxon>Stegomyia</taxon>
    </lineage>
</organism>
<dbReference type="Pfam" id="PF03803">
    <property type="entry name" value="Scramblase"/>
    <property type="match status" value="1"/>
</dbReference>
<dbReference type="GO" id="GO:0008270">
    <property type="term" value="F:zinc ion binding"/>
    <property type="evidence" value="ECO:0007669"/>
    <property type="project" value="UniProtKB-KW"/>
</dbReference>
<evidence type="ECO:0000256" key="3">
    <source>
        <dbReference type="SAM" id="MobiDB-lite"/>
    </source>
</evidence>
<gene>
    <name evidence="5" type="ORF">AaeL_AAEL010525</name>
</gene>
<dbReference type="PANTHER" id="PTHR23248:SF4">
    <property type="entry name" value="PHOSPHOLIPID SCRAMBLASE"/>
    <property type="match status" value="1"/>
</dbReference>
<feature type="domain" description="C2H2-type" evidence="4">
    <location>
        <begin position="785"/>
        <end position="812"/>
    </location>
</feature>
<proteinExistence type="inferred from homology"/>
<keyword evidence="2" id="KW-0479">Metal-binding</keyword>
<reference evidence="5" key="1">
    <citation type="submission" date="2005-10" db="EMBL/GenBank/DDBJ databases">
        <authorList>
            <person name="Loftus B.J."/>
            <person name="Nene V.M."/>
            <person name="Hannick L.I."/>
            <person name="Bidwell S."/>
            <person name="Haas B."/>
            <person name="Amedeo P."/>
            <person name="Orvis J."/>
            <person name="Wortman J.R."/>
            <person name="White O.R."/>
            <person name="Salzberg S."/>
            <person name="Shumway M."/>
            <person name="Koo H."/>
            <person name="Zhao Y."/>
            <person name="Holmes M."/>
            <person name="Miller J."/>
            <person name="Schatz M."/>
            <person name="Pop M."/>
            <person name="Pai G."/>
            <person name="Utterback T."/>
            <person name="Rogers Y.-H."/>
            <person name="Kravitz S."/>
            <person name="Fraser C.M."/>
        </authorList>
    </citation>
    <scope>NUCLEOTIDE SEQUENCE</scope>
    <source>
        <strain evidence="5">Liverpool</strain>
    </source>
</reference>
<evidence type="ECO:0000313" key="5">
    <source>
        <dbReference type="EMBL" id="EAT37490.1"/>
    </source>
</evidence>
<dbReference type="InterPro" id="IPR005552">
    <property type="entry name" value="Scramblase"/>
</dbReference>
<dbReference type="GO" id="GO:0005886">
    <property type="term" value="C:plasma membrane"/>
    <property type="evidence" value="ECO:0007669"/>
    <property type="project" value="TreeGrafter"/>
</dbReference>
<dbReference type="OMA" id="ARICEWH"/>
<dbReference type="InterPro" id="IPR036236">
    <property type="entry name" value="Znf_C2H2_sf"/>
</dbReference>
<feature type="region of interest" description="Disordered" evidence="3">
    <location>
        <begin position="340"/>
        <end position="507"/>
    </location>
</feature>
<feature type="domain" description="C2H2-type" evidence="4">
    <location>
        <begin position="675"/>
        <end position="702"/>
    </location>
</feature>